<keyword evidence="3" id="KW-0966">Cell projection</keyword>
<evidence type="ECO:0000256" key="3">
    <source>
        <dbReference type="ARBA" id="ARBA00023273"/>
    </source>
</evidence>
<proteinExistence type="predicted"/>
<feature type="repeat" description="WD" evidence="4">
    <location>
        <begin position="100"/>
        <end position="132"/>
    </location>
</feature>
<keyword evidence="4" id="KW-0853">WD repeat</keyword>
<dbReference type="PANTHER" id="PTHR24098:SF0">
    <property type="entry name" value="OUTER SEGMENT 5"/>
    <property type="match status" value="1"/>
</dbReference>
<feature type="domain" description="IFT80 second beta-propeller" evidence="5">
    <location>
        <begin position="298"/>
        <end position="606"/>
    </location>
</feature>
<protein>
    <submittedName>
        <fullName evidence="9">WD_REPEATS_REGION domain-containing protein</fullName>
    </submittedName>
</protein>
<evidence type="ECO:0000259" key="5">
    <source>
        <dbReference type="Pfam" id="PF23335"/>
    </source>
</evidence>
<evidence type="ECO:0000256" key="2">
    <source>
        <dbReference type="ARBA" id="ARBA00023069"/>
    </source>
</evidence>
<dbReference type="InterPro" id="IPR015943">
    <property type="entry name" value="WD40/YVTN_repeat-like_dom_sf"/>
</dbReference>
<evidence type="ECO:0000313" key="9">
    <source>
        <dbReference type="WBParaSite" id="BPAG_0001075901-mRNA-1"/>
    </source>
</evidence>
<evidence type="ECO:0000313" key="8">
    <source>
        <dbReference type="Proteomes" id="UP000278627"/>
    </source>
</evidence>
<dbReference type="Pfam" id="PF23335">
    <property type="entry name" value="Beta-prop_IFT80_2nd"/>
    <property type="match status" value="1"/>
</dbReference>
<keyword evidence="2" id="KW-0969">Cilium</keyword>
<dbReference type="SMART" id="SM00320">
    <property type="entry name" value="WD40"/>
    <property type="match status" value="6"/>
</dbReference>
<dbReference type="PROSITE" id="PS50082">
    <property type="entry name" value="WD_REPEATS_2"/>
    <property type="match status" value="2"/>
</dbReference>
<dbReference type="PROSITE" id="PS50294">
    <property type="entry name" value="WD_REPEATS_REGION"/>
    <property type="match status" value="2"/>
</dbReference>
<reference evidence="7 8" key="2">
    <citation type="submission" date="2018-11" db="EMBL/GenBank/DDBJ databases">
        <authorList>
            <consortium name="Pathogen Informatics"/>
        </authorList>
    </citation>
    <scope>NUCLEOTIDE SEQUENCE [LARGE SCALE GENOMIC DNA]</scope>
</reference>
<dbReference type="PANTHER" id="PTHR24098">
    <property type="entry name" value="OUTER SEGMENT 5"/>
    <property type="match status" value="1"/>
</dbReference>
<name>A0A0N4TQ97_BRUPA</name>
<dbReference type="InterPro" id="IPR001680">
    <property type="entry name" value="WD40_rpt"/>
</dbReference>
<dbReference type="STRING" id="6280.A0A0N4TQ97"/>
<comment type="subcellular location">
    <subcellularLocation>
        <location evidence="1">Cell projection</location>
        <location evidence="1">Cilium</location>
    </subcellularLocation>
</comment>
<dbReference type="Proteomes" id="UP000278627">
    <property type="component" value="Unassembled WGS sequence"/>
</dbReference>
<dbReference type="WBParaSite" id="BPAG_0001075901-mRNA-1">
    <property type="protein sequence ID" value="BPAG_0001075901-mRNA-1"/>
    <property type="gene ID" value="BPAG_0001075901"/>
</dbReference>
<dbReference type="InterPro" id="IPR056157">
    <property type="entry name" value="TPR_IFT80_172_dom"/>
</dbReference>
<dbReference type="InterPro" id="IPR056456">
    <property type="entry name" value="Beta-prop_IFT80_2nd"/>
</dbReference>
<gene>
    <name evidence="7" type="ORF">BPAG_LOCUS10721</name>
</gene>
<dbReference type="SUPFAM" id="SSF50978">
    <property type="entry name" value="WD40 repeat-like"/>
    <property type="match status" value="2"/>
</dbReference>
<dbReference type="FunFam" id="1.25.40.470:FF:000007">
    <property type="entry name" value="Intraflagellar transport 80 homolog (Chlamydomonas)"/>
    <property type="match status" value="1"/>
</dbReference>
<evidence type="ECO:0000256" key="1">
    <source>
        <dbReference type="ARBA" id="ARBA00004138"/>
    </source>
</evidence>
<dbReference type="EMBL" id="UZAD01013197">
    <property type="protein sequence ID" value="VDN91907.1"/>
    <property type="molecule type" value="Genomic_DNA"/>
</dbReference>
<evidence type="ECO:0000259" key="6">
    <source>
        <dbReference type="Pfam" id="PF23387"/>
    </source>
</evidence>
<keyword evidence="8" id="KW-1185">Reference proteome</keyword>
<dbReference type="Pfam" id="PF00400">
    <property type="entry name" value="WD40"/>
    <property type="match status" value="3"/>
</dbReference>
<dbReference type="FunFam" id="2.130.10.10:FF:000463">
    <property type="entry name" value="intraflagellar transport protein 80 homolog"/>
    <property type="match status" value="1"/>
</dbReference>
<dbReference type="Gene3D" id="1.25.40.470">
    <property type="match status" value="1"/>
</dbReference>
<reference evidence="9" key="1">
    <citation type="submission" date="2017-02" db="UniProtKB">
        <authorList>
            <consortium name="WormBaseParasite"/>
        </authorList>
    </citation>
    <scope>IDENTIFICATION</scope>
</reference>
<feature type="domain" description="IFT80/172/WDR35 TPR" evidence="6">
    <location>
        <begin position="634"/>
        <end position="777"/>
    </location>
</feature>
<dbReference type="Pfam" id="PF23387">
    <property type="entry name" value="TPR_IFT80_172"/>
    <property type="match status" value="1"/>
</dbReference>
<accession>A0A0N4TQ97</accession>
<dbReference type="InterPro" id="IPR036322">
    <property type="entry name" value="WD40_repeat_dom_sf"/>
</dbReference>
<dbReference type="AlphaFoldDB" id="A0A0N4TQ97"/>
<feature type="repeat" description="WD" evidence="4">
    <location>
        <begin position="182"/>
        <end position="214"/>
    </location>
</feature>
<dbReference type="GO" id="GO:0030992">
    <property type="term" value="C:intraciliary transport particle B"/>
    <property type="evidence" value="ECO:0007669"/>
    <property type="project" value="TreeGrafter"/>
</dbReference>
<dbReference type="GO" id="GO:0060271">
    <property type="term" value="P:cilium assembly"/>
    <property type="evidence" value="ECO:0007669"/>
    <property type="project" value="TreeGrafter"/>
</dbReference>
<sequence length="779" mass="88288">MRLKVTMAREPKHSDSVLAVAWARSDELVSVGDDQQVLKWNLVNSDVQVLMHLPSSLYPTGMQWFPHDGFKQQLNDVFALTSTEGKFYICNRNGRIEKAIEAHKGAVLSGRWSHDGSTFATCGEDGAVKMWSRNGMLRSVLLENGCPVYGICWNSDDSCIAFCCGENCSTKVLKSQISLIRWKAHDGIVLCIDWNASTNLLVSGGEDCKYKVWDEYGRPIYCSNPQDYPITSIAWNVDGDLFAVGSFNLLRLCDKAGWSHSLEKLSTGSIYNISWSPDSTQLAGACSDGSVLHAYLVEKRITWRNIEAVQTKRQLIDIRDVLSDVACEKLELRDRVTKFSLGFEQLVVATTKQCYIFRLVLLKNYRVINDRLGSVSVKNWNTPIIMDLKSCNVSLIMLCEKYFLLVDGGLMQVYNYEGRMQCLLKLPAMNISGEAANEKTAAISNDTIAIRDRTDLKTVYFFDTVTGRSAGNGKLVHTNDIIEIVIDQCGSVNNRKLAFIDKCLDCFLAVVNTYGIFRKIAKIGAMVTNILFNDQTNMLAGLQDNRLVVWLFPATVFIDRDLLQKTMFEDDENDFGKSAYLYNFVGSHISIRRSDGALIPCTITPFASILNASVSANKWDQAIRLCRHMRESYLWGMLAVIATDAKNFYAAEIAYTALDEIEKVKFLSHLRAEQSNEVRLAMMTAFTKNFKDADAMLVQNGHIFHAIMLNISLFRWQRALELAIKYKVHLETVVGYRQKYLQEIGRKEIDQSFLKYQTEVEIDWNHIQQIIREDETQDF</sequence>
<evidence type="ECO:0000313" key="7">
    <source>
        <dbReference type="EMBL" id="VDN91907.1"/>
    </source>
</evidence>
<dbReference type="GO" id="GO:0005929">
    <property type="term" value="C:cilium"/>
    <property type="evidence" value="ECO:0007669"/>
    <property type="project" value="UniProtKB-SubCell"/>
</dbReference>
<evidence type="ECO:0000256" key="4">
    <source>
        <dbReference type="PROSITE-ProRule" id="PRU00221"/>
    </source>
</evidence>
<organism evidence="9">
    <name type="scientific">Brugia pahangi</name>
    <name type="common">Filarial nematode worm</name>
    <dbReference type="NCBI Taxonomy" id="6280"/>
    <lineage>
        <taxon>Eukaryota</taxon>
        <taxon>Metazoa</taxon>
        <taxon>Ecdysozoa</taxon>
        <taxon>Nematoda</taxon>
        <taxon>Chromadorea</taxon>
        <taxon>Rhabditida</taxon>
        <taxon>Spirurina</taxon>
        <taxon>Spiruromorpha</taxon>
        <taxon>Filarioidea</taxon>
        <taxon>Onchocercidae</taxon>
        <taxon>Brugia</taxon>
    </lineage>
</organism>
<dbReference type="Gene3D" id="2.130.10.10">
    <property type="entry name" value="YVTN repeat-like/Quinoprotein amine dehydrogenase"/>
    <property type="match status" value="2"/>
</dbReference>